<dbReference type="NCBIfam" id="NF033947">
    <property type="entry name" value="PEP-cistern"/>
    <property type="match status" value="1"/>
</dbReference>
<reference evidence="3 4" key="1">
    <citation type="submission" date="2020-08" db="EMBL/GenBank/DDBJ databases">
        <title>The genome sequence of type strain Novosphingobium piscinae KCTC 42194.</title>
        <authorList>
            <person name="Liu Y."/>
        </authorList>
    </citation>
    <scope>NUCLEOTIDE SEQUENCE [LARGE SCALE GENOMIC DNA]</scope>
    <source>
        <strain evidence="3 4">KCTC 42194</strain>
    </source>
</reference>
<keyword evidence="4" id="KW-1185">Reference proteome</keyword>
<dbReference type="NCBIfam" id="TIGR02595">
    <property type="entry name" value="PEP_CTERM"/>
    <property type="match status" value="1"/>
</dbReference>
<evidence type="ECO:0000313" key="3">
    <source>
        <dbReference type="EMBL" id="MBC2669774.1"/>
    </source>
</evidence>
<dbReference type="InterPro" id="IPR013424">
    <property type="entry name" value="Ice-binding_C"/>
</dbReference>
<dbReference type="EMBL" id="JACLAX010000010">
    <property type="protein sequence ID" value="MBC2669774.1"/>
    <property type="molecule type" value="Genomic_DNA"/>
</dbReference>
<dbReference type="RefSeq" id="WP_185679635.1">
    <property type="nucleotide sequence ID" value="NZ_JACLAX010000010.1"/>
</dbReference>
<organism evidence="3 4">
    <name type="scientific">Novosphingobium piscinae</name>
    <dbReference type="NCBI Taxonomy" id="1507448"/>
    <lineage>
        <taxon>Bacteria</taxon>
        <taxon>Pseudomonadati</taxon>
        <taxon>Pseudomonadota</taxon>
        <taxon>Alphaproteobacteria</taxon>
        <taxon>Sphingomonadales</taxon>
        <taxon>Sphingomonadaceae</taxon>
        <taxon>Novosphingobium</taxon>
    </lineage>
</organism>
<gene>
    <name evidence="3" type="ORF">H7F53_11525</name>
</gene>
<protein>
    <submittedName>
        <fullName evidence="3">Cistern family PEP-CTERM protein</fullName>
    </submittedName>
</protein>
<dbReference type="NCBIfam" id="NF035944">
    <property type="entry name" value="PEPxxWA-CTERM"/>
    <property type="match status" value="1"/>
</dbReference>
<keyword evidence="1" id="KW-0732">Signal</keyword>
<evidence type="ECO:0000256" key="1">
    <source>
        <dbReference type="SAM" id="SignalP"/>
    </source>
</evidence>
<comment type="caution">
    <text evidence="3">The sequence shown here is derived from an EMBL/GenBank/DDBJ whole genome shotgun (WGS) entry which is preliminary data.</text>
</comment>
<evidence type="ECO:0000313" key="4">
    <source>
        <dbReference type="Proteomes" id="UP000551327"/>
    </source>
</evidence>
<feature type="chain" id="PRO_5031088392" evidence="1">
    <location>
        <begin position="23"/>
        <end position="231"/>
    </location>
</feature>
<dbReference type="Pfam" id="PF07589">
    <property type="entry name" value="PEP-CTERM"/>
    <property type="match status" value="1"/>
</dbReference>
<accession>A0A7X1FZL5</accession>
<feature type="signal peptide" evidence="1">
    <location>
        <begin position="1"/>
        <end position="22"/>
    </location>
</feature>
<name>A0A7X1FZL5_9SPHN</name>
<sequence length="231" mass="23658">MGKPFLAGVALLGLATAMPAHAVDFSAAGQTATIVFDGRGGDNKVVVPGLSSTLNLTLSSISGTSYLFNYVLANTSTLDGTRVSGFGFDVSPNVTGVASTGIFDIAVLGGFTAGYTSETCFSSGNNNNCPQGQANVGVFNNGTGSGTLTLSFAAAPTKISLDNFLTRYQSFATTVGGERITSAVGLGIVAPPTYPPIPEPSTWATMMLGFGMMGYALRRQRQQADKDPALA</sequence>
<evidence type="ECO:0000259" key="2">
    <source>
        <dbReference type="Pfam" id="PF07589"/>
    </source>
</evidence>
<dbReference type="Proteomes" id="UP000551327">
    <property type="component" value="Unassembled WGS sequence"/>
</dbReference>
<proteinExistence type="predicted"/>
<dbReference type="AlphaFoldDB" id="A0A7X1FZL5"/>
<feature type="domain" description="Ice-binding protein C-terminal" evidence="2">
    <location>
        <begin position="196"/>
        <end position="219"/>
    </location>
</feature>